<dbReference type="FunFam" id="3.80.10.10:FF:000062">
    <property type="entry name" value="protein STRUBBELIG-RECEPTOR FAMILY 3"/>
    <property type="match status" value="1"/>
</dbReference>
<evidence type="ECO:0000256" key="3">
    <source>
        <dbReference type="ARBA" id="ARBA00022692"/>
    </source>
</evidence>
<evidence type="ECO:0000256" key="2">
    <source>
        <dbReference type="ARBA" id="ARBA00022614"/>
    </source>
</evidence>
<keyword evidence="4" id="KW-0732">Signal</keyword>
<evidence type="ECO:0000256" key="7">
    <source>
        <dbReference type="ARBA" id="ARBA00023136"/>
    </source>
</evidence>
<dbReference type="Pfam" id="PF13855">
    <property type="entry name" value="LRR_8"/>
    <property type="match status" value="1"/>
</dbReference>
<sequence length="670" mass="73385">MPGEDRAGEEARSREGWSLVSKAVAPPVLRHYPRLRIFGVSALNVLYQSLDSSSRENLDAWTSNGGDPCGDSWKGISCSGSDLSDNAFVLKIAYSDLSEMDLSGSLGYALDKLDKVTYLDLSSNKFTGSVPYSISQMSDLTYLDLSFNSLSGALPQSFKSLSSLNVLLLQNNKFTGSINVLAELPLQDLNVGNNQFTGWVPEELKSINNIETGGNSWSSGPAPPPPGQKLDKESKEKERSGLSGMAVAGIIMGVLLFISIIIALFSKRSSPTSIHYFEDDKLSQHGPISPLSSQESSINMFPDMHKGFREIRSSNASSTISVKTSQTSASMGRKPSDHLKSFNGKELPDLLNVEIGGSVQATYYSLADLQSVTGNFANGRLLGEGSIGRVYRAKFRDGRVLAVKKIDSSHFRGGRGADFSEIVANISKLHHPNIAEIVGYCSEQGQNMLLYDYFRNGSLHEFLHLSDDFSKPLTWNTRVRIALGTARAVEFLHEVCSPPCIHKGIKSSNILLDTELNPHLSECGMESLYESTSQNLGTGYKPPECSKPSDYTMKSDVYSFGVVMLELLTGRKPHDSSKPRTEQALVRWAYPQLHDIDALEKMVDPALRGLYPPKAISRFADIVALCVQPEPEFRPPVSEVVEALLRLVQRSNVGQREDPNASCRTDGSDF</sequence>
<dbReference type="GO" id="GO:0016020">
    <property type="term" value="C:membrane"/>
    <property type="evidence" value="ECO:0007669"/>
    <property type="project" value="UniProtKB-SubCell"/>
</dbReference>
<dbReference type="EMBL" id="OOIL02004591">
    <property type="protein sequence ID" value="VFQ92539.1"/>
    <property type="molecule type" value="Genomic_DNA"/>
</dbReference>
<comment type="subcellular location">
    <subcellularLocation>
        <location evidence="1">Membrane</location>
    </subcellularLocation>
</comment>
<keyword evidence="6 10" id="KW-1133">Transmembrane helix</keyword>
<dbReference type="GO" id="GO:0004672">
    <property type="term" value="F:protein kinase activity"/>
    <property type="evidence" value="ECO:0007669"/>
    <property type="project" value="InterPro"/>
</dbReference>
<dbReference type="InterPro" id="IPR011009">
    <property type="entry name" value="Kinase-like_dom_sf"/>
</dbReference>
<dbReference type="InterPro" id="IPR001245">
    <property type="entry name" value="Ser-Thr/Tyr_kinase_cat_dom"/>
</dbReference>
<dbReference type="Pfam" id="PF08263">
    <property type="entry name" value="LRRNT_2"/>
    <property type="match status" value="1"/>
</dbReference>
<keyword evidence="3 10" id="KW-0812">Transmembrane</keyword>
<evidence type="ECO:0000256" key="6">
    <source>
        <dbReference type="ARBA" id="ARBA00022989"/>
    </source>
</evidence>
<feature type="transmembrane region" description="Helical" evidence="10">
    <location>
        <begin position="242"/>
        <end position="265"/>
    </location>
</feature>
<dbReference type="InterPro" id="IPR000719">
    <property type="entry name" value="Prot_kinase_dom"/>
</dbReference>
<dbReference type="FunFam" id="1.10.510.10:FF:000095">
    <property type="entry name" value="protein STRUBBELIG-RECEPTOR FAMILY 8"/>
    <property type="match status" value="1"/>
</dbReference>
<organism evidence="12 13">
    <name type="scientific">Cuscuta campestris</name>
    <dbReference type="NCBI Taxonomy" id="132261"/>
    <lineage>
        <taxon>Eukaryota</taxon>
        <taxon>Viridiplantae</taxon>
        <taxon>Streptophyta</taxon>
        <taxon>Embryophyta</taxon>
        <taxon>Tracheophyta</taxon>
        <taxon>Spermatophyta</taxon>
        <taxon>Magnoliopsida</taxon>
        <taxon>eudicotyledons</taxon>
        <taxon>Gunneridae</taxon>
        <taxon>Pentapetalae</taxon>
        <taxon>asterids</taxon>
        <taxon>lamiids</taxon>
        <taxon>Solanales</taxon>
        <taxon>Convolvulaceae</taxon>
        <taxon>Cuscuteae</taxon>
        <taxon>Cuscuta</taxon>
        <taxon>Cuscuta subgen. Grammica</taxon>
        <taxon>Cuscuta sect. Cleistogrammica</taxon>
    </lineage>
</organism>
<dbReference type="PROSITE" id="PS50011">
    <property type="entry name" value="PROTEIN_KINASE_DOM"/>
    <property type="match status" value="1"/>
</dbReference>
<evidence type="ECO:0000313" key="12">
    <source>
        <dbReference type="EMBL" id="VFQ92539.1"/>
    </source>
</evidence>
<feature type="region of interest" description="Disordered" evidence="9">
    <location>
        <begin position="315"/>
        <end position="337"/>
    </location>
</feature>
<dbReference type="AlphaFoldDB" id="A0A484MVJ4"/>
<dbReference type="SUPFAM" id="SSF56112">
    <property type="entry name" value="Protein kinase-like (PK-like)"/>
    <property type="match status" value="1"/>
</dbReference>
<evidence type="ECO:0000256" key="5">
    <source>
        <dbReference type="ARBA" id="ARBA00022737"/>
    </source>
</evidence>
<evidence type="ECO:0000256" key="1">
    <source>
        <dbReference type="ARBA" id="ARBA00004370"/>
    </source>
</evidence>
<dbReference type="SUPFAM" id="SSF52058">
    <property type="entry name" value="L domain-like"/>
    <property type="match status" value="1"/>
</dbReference>
<keyword evidence="2" id="KW-0433">Leucine-rich repeat</keyword>
<dbReference type="InterPro" id="IPR032675">
    <property type="entry name" value="LRR_dom_sf"/>
</dbReference>
<keyword evidence="13" id="KW-1185">Reference proteome</keyword>
<evidence type="ECO:0000259" key="11">
    <source>
        <dbReference type="PROSITE" id="PS50011"/>
    </source>
</evidence>
<protein>
    <recommendedName>
        <fullName evidence="11">Protein kinase domain-containing protein</fullName>
    </recommendedName>
</protein>
<dbReference type="FunFam" id="3.30.200.20:FF:000125">
    <property type="entry name" value="Protein STRUBBELIG-RECEPTOR FAMILY 8"/>
    <property type="match status" value="1"/>
</dbReference>
<evidence type="ECO:0000256" key="8">
    <source>
        <dbReference type="ARBA" id="ARBA00023170"/>
    </source>
</evidence>
<evidence type="ECO:0000313" key="13">
    <source>
        <dbReference type="Proteomes" id="UP000595140"/>
    </source>
</evidence>
<proteinExistence type="predicted"/>
<dbReference type="InterPro" id="IPR001611">
    <property type="entry name" value="Leu-rich_rpt"/>
</dbReference>
<keyword evidence="7 10" id="KW-0472">Membrane</keyword>
<dbReference type="Pfam" id="PF07714">
    <property type="entry name" value="PK_Tyr_Ser-Thr"/>
    <property type="match status" value="1"/>
</dbReference>
<evidence type="ECO:0000256" key="9">
    <source>
        <dbReference type="SAM" id="MobiDB-lite"/>
    </source>
</evidence>
<feature type="domain" description="Protein kinase" evidence="11">
    <location>
        <begin position="376"/>
        <end position="647"/>
    </location>
</feature>
<dbReference type="PANTHER" id="PTHR48007">
    <property type="entry name" value="LEUCINE-RICH REPEAT RECEPTOR-LIKE PROTEIN KINASE PXC1"/>
    <property type="match status" value="1"/>
</dbReference>
<dbReference type="Gene3D" id="1.10.510.10">
    <property type="entry name" value="Transferase(Phosphotransferase) domain 1"/>
    <property type="match status" value="1"/>
</dbReference>
<accession>A0A484MVJ4</accession>
<evidence type="ECO:0000256" key="4">
    <source>
        <dbReference type="ARBA" id="ARBA00022729"/>
    </source>
</evidence>
<gene>
    <name evidence="12" type="ORF">CCAM_LOCUS34315</name>
</gene>
<dbReference type="Gene3D" id="3.30.200.20">
    <property type="entry name" value="Phosphorylase Kinase, domain 1"/>
    <property type="match status" value="1"/>
</dbReference>
<dbReference type="PANTHER" id="PTHR48007:SF13">
    <property type="entry name" value="PROTEIN STRUBBELIG-RECEPTOR FAMILY 4"/>
    <property type="match status" value="1"/>
</dbReference>
<dbReference type="InterPro" id="IPR046959">
    <property type="entry name" value="PRK1-6/SRF4-like"/>
</dbReference>
<dbReference type="OrthoDB" id="4062651at2759"/>
<feature type="compositionally biased region" description="Polar residues" evidence="9">
    <location>
        <begin position="315"/>
        <end position="330"/>
    </location>
</feature>
<dbReference type="Gene3D" id="3.80.10.10">
    <property type="entry name" value="Ribonuclease Inhibitor"/>
    <property type="match status" value="1"/>
</dbReference>
<feature type="compositionally biased region" description="Basic and acidic residues" evidence="9">
    <location>
        <begin position="229"/>
        <end position="238"/>
    </location>
</feature>
<dbReference type="InterPro" id="IPR013210">
    <property type="entry name" value="LRR_N_plant-typ"/>
</dbReference>
<reference evidence="12 13" key="1">
    <citation type="submission" date="2018-04" db="EMBL/GenBank/DDBJ databases">
        <authorList>
            <person name="Vogel A."/>
        </authorList>
    </citation>
    <scope>NUCLEOTIDE SEQUENCE [LARGE SCALE GENOMIC DNA]</scope>
</reference>
<keyword evidence="5" id="KW-0677">Repeat</keyword>
<keyword evidence="8" id="KW-0675">Receptor</keyword>
<dbReference type="Proteomes" id="UP000595140">
    <property type="component" value="Unassembled WGS sequence"/>
</dbReference>
<dbReference type="GO" id="GO:0005524">
    <property type="term" value="F:ATP binding"/>
    <property type="evidence" value="ECO:0007669"/>
    <property type="project" value="InterPro"/>
</dbReference>
<evidence type="ECO:0000256" key="10">
    <source>
        <dbReference type="SAM" id="Phobius"/>
    </source>
</evidence>
<feature type="region of interest" description="Disordered" evidence="9">
    <location>
        <begin position="210"/>
        <end position="238"/>
    </location>
</feature>
<name>A0A484MVJ4_9ASTE</name>